<accession>F0WK78</accession>
<protein>
    <submittedName>
        <fullName evidence="1">AlNc14C130G6930 protein</fullName>
    </submittedName>
</protein>
<reference evidence="1" key="1">
    <citation type="journal article" date="2011" name="PLoS Biol.">
        <title>Gene gain and loss during evolution of obligate parasitism in the white rust pathogen of Arabidopsis thaliana.</title>
        <authorList>
            <person name="Kemen E."/>
            <person name="Gardiner A."/>
            <person name="Schultz-Larsen T."/>
            <person name="Kemen A.C."/>
            <person name="Balmuth A.L."/>
            <person name="Robert-Seilaniantz A."/>
            <person name="Bailey K."/>
            <person name="Holub E."/>
            <person name="Studholme D.J."/>
            <person name="Maclean D."/>
            <person name="Jones J.D."/>
        </authorList>
    </citation>
    <scope>NUCLEOTIDE SEQUENCE</scope>
</reference>
<dbReference type="EMBL" id="FR824175">
    <property type="protein sequence ID" value="CCA21681.1"/>
    <property type="molecule type" value="Genomic_DNA"/>
</dbReference>
<evidence type="ECO:0000313" key="1">
    <source>
        <dbReference type="EMBL" id="CCA21681.1"/>
    </source>
</evidence>
<proteinExistence type="predicted"/>
<dbReference type="AlphaFoldDB" id="F0WK78"/>
<sequence>MRIRAIHPRWSYLLHLEYHSTTTLESVRWTLWEWFALKHHYTLNIKISSFYIKFDTVYIKNLRNLKPITSMLSLSNILATLNEERTATNDYFIILRCRRFLI</sequence>
<organism evidence="1">
    <name type="scientific">Albugo laibachii Nc14</name>
    <dbReference type="NCBI Taxonomy" id="890382"/>
    <lineage>
        <taxon>Eukaryota</taxon>
        <taxon>Sar</taxon>
        <taxon>Stramenopiles</taxon>
        <taxon>Oomycota</taxon>
        <taxon>Peronosporomycetes</taxon>
        <taxon>Albuginales</taxon>
        <taxon>Albuginaceae</taxon>
        <taxon>Albugo</taxon>
    </lineage>
</organism>
<gene>
    <name evidence="1" type="primary">AlNc14C130G6930</name>
    <name evidence="1" type="ORF">ALNC14_078240</name>
</gene>
<reference evidence="1" key="2">
    <citation type="submission" date="2011-02" db="EMBL/GenBank/DDBJ databases">
        <authorList>
            <person name="MacLean D."/>
        </authorList>
    </citation>
    <scope>NUCLEOTIDE SEQUENCE</scope>
</reference>
<name>F0WK78_9STRA</name>
<dbReference type="HOGENOM" id="CLU_2282691_0_0_1"/>